<evidence type="ECO:0000259" key="13">
    <source>
        <dbReference type="PROSITE" id="PS50146"/>
    </source>
</evidence>
<dbReference type="InterPro" id="IPR017438">
    <property type="entry name" value="ATP-NAD_kinase_N"/>
</dbReference>
<dbReference type="Proteomes" id="UP000824109">
    <property type="component" value="Unassembled WGS sequence"/>
</dbReference>
<feature type="domain" description="DAGKc" evidence="13">
    <location>
        <begin position="1"/>
        <end position="133"/>
    </location>
</feature>
<dbReference type="InterPro" id="IPR005218">
    <property type="entry name" value="Diacylglycerol/lipid_kinase"/>
</dbReference>
<proteinExistence type="inferred from homology"/>
<dbReference type="Pfam" id="PF19279">
    <property type="entry name" value="YegS_C"/>
    <property type="match status" value="1"/>
</dbReference>
<dbReference type="NCBIfam" id="TIGR00147">
    <property type="entry name" value="YegS/Rv2252/BmrU family lipid kinase"/>
    <property type="match status" value="1"/>
</dbReference>
<evidence type="ECO:0000256" key="12">
    <source>
        <dbReference type="ARBA" id="ARBA00023264"/>
    </source>
</evidence>
<keyword evidence="8" id="KW-0067">ATP-binding</keyword>
<evidence type="ECO:0000313" key="14">
    <source>
        <dbReference type="EMBL" id="HIU57299.1"/>
    </source>
</evidence>
<keyword evidence="12" id="KW-1208">Phospholipid metabolism</keyword>
<dbReference type="PROSITE" id="PS50146">
    <property type="entry name" value="DAGK"/>
    <property type="match status" value="1"/>
</dbReference>
<dbReference type="GO" id="GO:0046872">
    <property type="term" value="F:metal ion binding"/>
    <property type="evidence" value="ECO:0007669"/>
    <property type="project" value="UniProtKB-KW"/>
</dbReference>
<dbReference type="Gene3D" id="2.60.200.40">
    <property type="match status" value="1"/>
</dbReference>
<dbReference type="PANTHER" id="PTHR12358:SF106">
    <property type="entry name" value="LIPID KINASE YEGS"/>
    <property type="match status" value="1"/>
</dbReference>
<evidence type="ECO:0000256" key="11">
    <source>
        <dbReference type="ARBA" id="ARBA00023209"/>
    </source>
</evidence>
<keyword evidence="4" id="KW-0808">Transferase</keyword>
<evidence type="ECO:0000256" key="6">
    <source>
        <dbReference type="ARBA" id="ARBA00022741"/>
    </source>
</evidence>
<dbReference type="InterPro" id="IPR050187">
    <property type="entry name" value="Lipid_Phosphate_FormReg"/>
</dbReference>
<protein>
    <submittedName>
        <fullName evidence="14">Diacylglycerol kinase family lipid kinase</fullName>
    </submittedName>
</protein>
<dbReference type="GO" id="GO:0004143">
    <property type="term" value="F:ATP-dependent diacylglycerol kinase activity"/>
    <property type="evidence" value="ECO:0007669"/>
    <property type="project" value="TreeGrafter"/>
</dbReference>
<keyword evidence="9" id="KW-0460">Magnesium</keyword>
<dbReference type="SUPFAM" id="SSF111331">
    <property type="entry name" value="NAD kinase/diacylglycerol kinase-like"/>
    <property type="match status" value="1"/>
</dbReference>
<dbReference type="Gene3D" id="3.40.50.10330">
    <property type="entry name" value="Probable inorganic polyphosphate/atp-NAD kinase, domain 1"/>
    <property type="match status" value="1"/>
</dbReference>
<reference evidence="14" key="1">
    <citation type="submission" date="2020-10" db="EMBL/GenBank/DDBJ databases">
        <authorList>
            <person name="Gilroy R."/>
        </authorList>
    </citation>
    <scope>NUCLEOTIDE SEQUENCE</scope>
    <source>
        <strain evidence="14">USAMLcec3-3695</strain>
    </source>
</reference>
<comment type="similarity">
    <text evidence="2">Belongs to the diacylglycerol/lipid kinase family.</text>
</comment>
<reference evidence="14" key="2">
    <citation type="journal article" date="2021" name="PeerJ">
        <title>Extensive microbial diversity within the chicken gut microbiome revealed by metagenomics and culture.</title>
        <authorList>
            <person name="Gilroy R."/>
            <person name="Ravi A."/>
            <person name="Getino M."/>
            <person name="Pursley I."/>
            <person name="Horton D.L."/>
            <person name="Alikhan N.F."/>
            <person name="Baker D."/>
            <person name="Gharbi K."/>
            <person name="Hall N."/>
            <person name="Watson M."/>
            <person name="Adriaenssens E.M."/>
            <person name="Foster-Nyarko E."/>
            <person name="Jarju S."/>
            <person name="Secka A."/>
            <person name="Antonio M."/>
            <person name="Oren A."/>
            <person name="Chaudhuri R.R."/>
            <person name="La Ragione R."/>
            <person name="Hildebrand F."/>
            <person name="Pallen M.J."/>
        </authorList>
    </citation>
    <scope>NUCLEOTIDE SEQUENCE</scope>
    <source>
        <strain evidence="14">USAMLcec3-3695</strain>
    </source>
</reference>
<evidence type="ECO:0000313" key="15">
    <source>
        <dbReference type="Proteomes" id="UP000824109"/>
    </source>
</evidence>
<keyword evidence="10" id="KW-0443">Lipid metabolism</keyword>
<evidence type="ECO:0000256" key="8">
    <source>
        <dbReference type="ARBA" id="ARBA00022840"/>
    </source>
</evidence>
<dbReference type="InterPro" id="IPR001206">
    <property type="entry name" value="Diacylglycerol_kinase_cat_dom"/>
</dbReference>
<dbReference type="GO" id="GO:0008654">
    <property type="term" value="P:phospholipid biosynthetic process"/>
    <property type="evidence" value="ECO:0007669"/>
    <property type="project" value="UniProtKB-KW"/>
</dbReference>
<comment type="cofactor">
    <cofactor evidence="1">
        <name>Mg(2+)</name>
        <dbReference type="ChEBI" id="CHEBI:18420"/>
    </cofactor>
</comment>
<dbReference type="GO" id="GO:0005886">
    <property type="term" value="C:plasma membrane"/>
    <property type="evidence" value="ECO:0007669"/>
    <property type="project" value="TreeGrafter"/>
</dbReference>
<evidence type="ECO:0000256" key="7">
    <source>
        <dbReference type="ARBA" id="ARBA00022777"/>
    </source>
</evidence>
<dbReference type="Pfam" id="PF00781">
    <property type="entry name" value="DAGK_cat"/>
    <property type="match status" value="1"/>
</dbReference>
<keyword evidence="5" id="KW-0479">Metal-binding</keyword>
<gene>
    <name evidence="14" type="ORF">IAA61_05750</name>
</gene>
<keyword evidence="3" id="KW-0444">Lipid biosynthesis</keyword>
<dbReference type="SMART" id="SM00046">
    <property type="entry name" value="DAGKc"/>
    <property type="match status" value="1"/>
</dbReference>
<evidence type="ECO:0000256" key="4">
    <source>
        <dbReference type="ARBA" id="ARBA00022679"/>
    </source>
</evidence>
<organism evidence="14 15">
    <name type="scientific">Candidatus Ornithomonoglobus merdipullorum</name>
    <dbReference type="NCBI Taxonomy" id="2840895"/>
    <lineage>
        <taxon>Bacteria</taxon>
        <taxon>Bacillati</taxon>
        <taxon>Bacillota</taxon>
        <taxon>Clostridia</taxon>
        <taxon>Candidatus Ornithomonoglobus</taxon>
    </lineage>
</organism>
<keyword evidence="11" id="KW-0594">Phospholipid biosynthesis</keyword>
<comment type="caution">
    <text evidence="14">The sequence shown here is derived from an EMBL/GenBank/DDBJ whole genome shotgun (WGS) entry which is preliminary data.</text>
</comment>
<evidence type="ECO:0000256" key="1">
    <source>
        <dbReference type="ARBA" id="ARBA00001946"/>
    </source>
</evidence>
<sequence length="301" mass="32659">MRKKLLFVFNPRSGKGRIKNSLFELTDLFTGVGYDVTVHPTQDAEDCSKTVVRLAGEYDVLAVSGGDGTLNEAVSGMLELPEEQRVPIGYIPSGTMNDFANGNGIPKDIVSAAKTLIGGSIRKYDIGRFNDRKFIYVAGFGAFTDVSYITPQTSKNFFGPAAYFVEGIKSLSKIEGTDVRITTEEGRVIEEEALICLIMNSTSVAGLGFGEFYSVDTGDGLFEIMVIPKSSKLTDLAAVISEIMNGERDSGGVHVISTKGAFIETEKPVRWTIDGEFGGETDRVSFGVLHDAVEFIVKKEE</sequence>
<evidence type="ECO:0000256" key="3">
    <source>
        <dbReference type="ARBA" id="ARBA00022516"/>
    </source>
</evidence>
<evidence type="ECO:0000256" key="10">
    <source>
        <dbReference type="ARBA" id="ARBA00023098"/>
    </source>
</evidence>
<dbReference type="GO" id="GO:0005524">
    <property type="term" value="F:ATP binding"/>
    <property type="evidence" value="ECO:0007669"/>
    <property type="project" value="UniProtKB-KW"/>
</dbReference>
<dbReference type="AlphaFoldDB" id="A0A9D1MBT5"/>
<dbReference type="EMBL" id="DVNB01000059">
    <property type="protein sequence ID" value="HIU57299.1"/>
    <property type="molecule type" value="Genomic_DNA"/>
</dbReference>
<accession>A0A9D1MBT5</accession>
<keyword evidence="6" id="KW-0547">Nucleotide-binding</keyword>
<dbReference type="InterPro" id="IPR045540">
    <property type="entry name" value="YegS/DAGK_C"/>
</dbReference>
<evidence type="ECO:0000256" key="2">
    <source>
        <dbReference type="ARBA" id="ARBA00005983"/>
    </source>
</evidence>
<keyword evidence="7 14" id="KW-0418">Kinase</keyword>
<name>A0A9D1MBT5_9FIRM</name>
<evidence type="ECO:0000256" key="5">
    <source>
        <dbReference type="ARBA" id="ARBA00022723"/>
    </source>
</evidence>
<dbReference type="PANTHER" id="PTHR12358">
    <property type="entry name" value="SPHINGOSINE KINASE"/>
    <property type="match status" value="1"/>
</dbReference>
<evidence type="ECO:0000256" key="9">
    <source>
        <dbReference type="ARBA" id="ARBA00022842"/>
    </source>
</evidence>
<dbReference type="InterPro" id="IPR016064">
    <property type="entry name" value="NAD/diacylglycerol_kinase_sf"/>
</dbReference>